<dbReference type="EMBL" id="GISG01096018">
    <property type="protein sequence ID" value="MBA4635595.1"/>
    <property type="molecule type" value="Transcribed_RNA"/>
</dbReference>
<evidence type="ECO:0000256" key="1">
    <source>
        <dbReference type="SAM" id="MobiDB-lite"/>
    </source>
</evidence>
<accession>A0A7C8Z7X9</accession>
<keyword evidence="2" id="KW-0472">Membrane</keyword>
<name>A0A7C8Z7X9_OPUST</name>
<feature type="compositionally biased region" description="Basic and acidic residues" evidence="1">
    <location>
        <begin position="50"/>
        <end position="59"/>
    </location>
</feature>
<protein>
    <submittedName>
        <fullName evidence="3">Uncharacterized protein</fullName>
    </submittedName>
</protein>
<keyword evidence="2" id="KW-1133">Transmembrane helix</keyword>
<evidence type="ECO:0000313" key="3">
    <source>
        <dbReference type="EMBL" id="MBA4635595.1"/>
    </source>
</evidence>
<feature type="transmembrane region" description="Helical" evidence="2">
    <location>
        <begin position="66"/>
        <end position="84"/>
    </location>
</feature>
<dbReference type="AlphaFoldDB" id="A0A7C8Z7X9"/>
<reference evidence="3" key="1">
    <citation type="journal article" date="2013" name="J. Plant Res.">
        <title>Effect of fungi and light on seed germination of three Opuntia species from semiarid lands of central Mexico.</title>
        <authorList>
            <person name="Delgado-Sanchez P."/>
            <person name="Jimenez-Bremont J.F."/>
            <person name="Guerrero-Gonzalez Mde L."/>
            <person name="Flores J."/>
        </authorList>
    </citation>
    <scope>NUCLEOTIDE SEQUENCE</scope>
    <source>
        <tissue evidence="3">Cladode</tissue>
    </source>
</reference>
<keyword evidence="2" id="KW-0812">Transmembrane</keyword>
<feature type="region of interest" description="Disordered" evidence="1">
    <location>
        <begin position="33"/>
        <end position="60"/>
    </location>
</feature>
<reference evidence="3" key="2">
    <citation type="submission" date="2020-07" db="EMBL/GenBank/DDBJ databases">
        <authorList>
            <person name="Vera ALvarez R."/>
            <person name="Arias-Moreno D.M."/>
            <person name="Jimenez-Jacinto V."/>
            <person name="Jimenez-Bremont J.F."/>
            <person name="Swaminathan K."/>
            <person name="Moose S.P."/>
            <person name="Guerrero-Gonzalez M.L."/>
            <person name="Marino-Ramirez L."/>
            <person name="Landsman D."/>
            <person name="Rodriguez-Kessler M."/>
            <person name="Delgado-Sanchez P."/>
        </authorList>
    </citation>
    <scope>NUCLEOTIDE SEQUENCE</scope>
    <source>
        <tissue evidence="3">Cladode</tissue>
    </source>
</reference>
<organism evidence="3">
    <name type="scientific">Opuntia streptacantha</name>
    <name type="common">Prickly pear cactus</name>
    <name type="synonym">Opuntia cardona</name>
    <dbReference type="NCBI Taxonomy" id="393608"/>
    <lineage>
        <taxon>Eukaryota</taxon>
        <taxon>Viridiplantae</taxon>
        <taxon>Streptophyta</taxon>
        <taxon>Embryophyta</taxon>
        <taxon>Tracheophyta</taxon>
        <taxon>Spermatophyta</taxon>
        <taxon>Magnoliopsida</taxon>
        <taxon>eudicotyledons</taxon>
        <taxon>Gunneridae</taxon>
        <taxon>Pentapetalae</taxon>
        <taxon>Caryophyllales</taxon>
        <taxon>Cactineae</taxon>
        <taxon>Cactaceae</taxon>
        <taxon>Opuntioideae</taxon>
        <taxon>Opuntia</taxon>
    </lineage>
</organism>
<sequence>MERASSVPPSSGYAHSNHHINPVLYVPKKSEIGMSPRSFDHQCSTNSPKSDNKPKHHTDVQPQKNIVTPLICIFMGFIGFLWLVSGQLISSTFYGEWISTKSLVSHV</sequence>
<evidence type="ECO:0000256" key="2">
    <source>
        <dbReference type="SAM" id="Phobius"/>
    </source>
</evidence>
<proteinExistence type="predicted"/>